<proteinExistence type="predicted"/>
<evidence type="ECO:0000313" key="1">
    <source>
        <dbReference type="EMBL" id="GES92402.1"/>
    </source>
</evidence>
<evidence type="ECO:0000313" key="2">
    <source>
        <dbReference type="Proteomes" id="UP000615446"/>
    </source>
</evidence>
<protein>
    <submittedName>
        <fullName evidence="1">Uncharacterized protein</fullName>
    </submittedName>
</protein>
<dbReference type="Proteomes" id="UP000615446">
    <property type="component" value="Unassembled WGS sequence"/>
</dbReference>
<reference evidence="1" key="1">
    <citation type="submission" date="2019-10" db="EMBL/GenBank/DDBJ databases">
        <title>Conservation and host-specific expression of non-tandemly repeated heterogenous ribosome RNA gene in arbuscular mycorrhizal fungi.</title>
        <authorList>
            <person name="Maeda T."/>
            <person name="Kobayashi Y."/>
            <person name="Nakagawa T."/>
            <person name="Ezawa T."/>
            <person name="Yamaguchi K."/>
            <person name="Bino T."/>
            <person name="Nishimoto Y."/>
            <person name="Shigenobu S."/>
            <person name="Kawaguchi M."/>
        </authorList>
    </citation>
    <scope>NUCLEOTIDE SEQUENCE</scope>
    <source>
        <strain evidence="1">HR1</strain>
    </source>
</reference>
<dbReference type="EMBL" id="BLAL01000215">
    <property type="protein sequence ID" value="GES92402.1"/>
    <property type="molecule type" value="Genomic_DNA"/>
</dbReference>
<dbReference type="AlphaFoldDB" id="A0A8H3LT98"/>
<dbReference type="OrthoDB" id="2371246at2759"/>
<comment type="caution">
    <text evidence="1">The sequence shown here is derived from an EMBL/GenBank/DDBJ whole genome shotgun (WGS) entry which is preliminary data.</text>
</comment>
<organism evidence="1 2">
    <name type="scientific">Rhizophagus clarus</name>
    <dbReference type="NCBI Taxonomy" id="94130"/>
    <lineage>
        <taxon>Eukaryota</taxon>
        <taxon>Fungi</taxon>
        <taxon>Fungi incertae sedis</taxon>
        <taxon>Mucoromycota</taxon>
        <taxon>Glomeromycotina</taxon>
        <taxon>Glomeromycetes</taxon>
        <taxon>Glomerales</taxon>
        <taxon>Glomeraceae</taxon>
        <taxon>Rhizophagus</taxon>
    </lineage>
</organism>
<accession>A0A8H3LT98</accession>
<gene>
    <name evidence="1" type="ORF">RCL2_001918100</name>
</gene>
<sequence>MDLDSRGYSKLINTHNTYRSSEEYIRIFELFSQSTLHLEKDKLASVSYDSDCHSFNYEAYKQVKITMTENTMLSASNFEPACISVISGQEMILPTFYQSSNYKSNISKIFISSQYAKQNNLLPFTKDTVLRLRDEIKVTIITYSIEVIII</sequence>
<name>A0A8H3LT98_9GLOM</name>